<accession>A0A377Q4N4</accession>
<evidence type="ECO:0000313" key="4">
    <source>
        <dbReference type="Proteomes" id="UP000255108"/>
    </source>
</evidence>
<dbReference type="Proteomes" id="UP000295794">
    <property type="component" value="Unassembled WGS sequence"/>
</dbReference>
<feature type="transmembrane region" description="Helical" evidence="1">
    <location>
        <begin position="12"/>
        <end position="31"/>
    </location>
</feature>
<sequence>MNWIYLCKRPFFIRLINFIGVIEIVISNFGHRRVILNRHAMVEVTAQNINTTENPSSELANFFLENVVTLETEALKEQRERVIQDTYKKSLKKRIKKRFASLRLGDPMVSEFFTAVKTSEEIVATNAVSGINTVQLND</sequence>
<evidence type="ECO:0000313" key="5">
    <source>
        <dbReference type="Proteomes" id="UP000295794"/>
    </source>
</evidence>
<keyword evidence="1" id="KW-1133">Transmembrane helix</keyword>
<keyword evidence="1" id="KW-0472">Membrane</keyword>
<evidence type="ECO:0000313" key="2">
    <source>
        <dbReference type="EMBL" id="STQ90184.1"/>
    </source>
</evidence>
<organism evidence="2 4">
    <name type="scientific">Iodobacter fluviatilis</name>
    <dbReference type="NCBI Taxonomy" id="537"/>
    <lineage>
        <taxon>Bacteria</taxon>
        <taxon>Pseudomonadati</taxon>
        <taxon>Pseudomonadota</taxon>
        <taxon>Betaproteobacteria</taxon>
        <taxon>Neisseriales</taxon>
        <taxon>Chitinibacteraceae</taxon>
        <taxon>Iodobacter</taxon>
    </lineage>
</organism>
<protein>
    <submittedName>
        <fullName evidence="2">Uncharacterized protein</fullName>
    </submittedName>
</protein>
<reference evidence="3 5" key="2">
    <citation type="submission" date="2019-03" db="EMBL/GenBank/DDBJ databases">
        <title>Genomic Encyclopedia of Type Strains, Phase IV (KMG-IV): sequencing the most valuable type-strain genomes for metagenomic binning, comparative biology and taxonomic classification.</title>
        <authorList>
            <person name="Goeker M."/>
        </authorList>
    </citation>
    <scope>NUCLEOTIDE SEQUENCE [LARGE SCALE GENOMIC DNA]</scope>
    <source>
        <strain evidence="3 5">DSM 3764</strain>
    </source>
</reference>
<dbReference type="Proteomes" id="UP000255108">
    <property type="component" value="Unassembled WGS sequence"/>
</dbReference>
<keyword evidence="1" id="KW-0812">Transmembrane</keyword>
<gene>
    <name evidence="3" type="ORF">EV682_13016</name>
    <name evidence="2" type="ORF">NCTC11159_01247</name>
</gene>
<proteinExistence type="predicted"/>
<dbReference type="RefSeq" id="WP_115226551.1">
    <property type="nucleotide sequence ID" value="NZ_CAWOLO010000030.1"/>
</dbReference>
<dbReference type="OrthoDB" id="9182292at2"/>
<dbReference type="EMBL" id="UGHR01000001">
    <property type="protein sequence ID" value="STQ90184.1"/>
    <property type="molecule type" value="Genomic_DNA"/>
</dbReference>
<name>A0A377Q4N4_9NEIS</name>
<dbReference type="AlphaFoldDB" id="A0A377Q4N4"/>
<evidence type="ECO:0000256" key="1">
    <source>
        <dbReference type="SAM" id="Phobius"/>
    </source>
</evidence>
<evidence type="ECO:0000313" key="3">
    <source>
        <dbReference type="EMBL" id="TCU80277.1"/>
    </source>
</evidence>
<dbReference type="EMBL" id="SMBT01000030">
    <property type="protein sequence ID" value="TCU80277.1"/>
    <property type="molecule type" value="Genomic_DNA"/>
</dbReference>
<keyword evidence="5" id="KW-1185">Reference proteome</keyword>
<reference evidence="2 4" key="1">
    <citation type="submission" date="2018-06" db="EMBL/GenBank/DDBJ databases">
        <authorList>
            <consortium name="Pathogen Informatics"/>
            <person name="Doyle S."/>
        </authorList>
    </citation>
    <scope>NUCLEOTIDE SEQUENCE [LARGE SCALE GENOMIC DNA]</scope>
    <source>
        <strain evidence="2 4">NCTC11159</strain>
    </source>
</reference>